<dbReference type="EMBL" id="BMAT01002294">
    <property type="protein sequence ID" value="GFS03987.1"/>
    <property type="molecule type" value="Genomic_DNA"/>
</dbReference>
<evidence type="ECO:0000313" key="14">
    <source>
        <dbReference type="Proteomes" id="UP000762676"/>
    </source>
</evidence>
<keyword evidence="6" id="KW-0812">Transmembrane</keyword>
<keyword evidence="7" id="KW-0735">Signal-anchor</keyword>
<proteinExistence type="inferred from homology"/>
<evidence type="ECO:0000256" key="4">
    <source>
        <dbReference type="ARBA" id="ARBA00022475"/>
    </source>
</evidence>
<keyword evidence="5" id="KW-0963">Cytoplasm</keyword>
<evidence type="ECO:0000313" key="13">
    <source>
        <dbReference type="EMBL" id="GFS03987.1"/>
    </source>
</evidence>
<dbReference type="AlphaFoldDB" id="A0AAV4I4S6"/>
<keyword evidence="14" id="KW-1185">Reference proteome</keyword>
<comment type="similarity">
    <text evidence="3">Belongs to the sarcoglycan beta/delta/gamma/zeta family.</text>
</comment>
<sequence>MLFKRDDILDKWEEFVEGLFKDEKDNKLPIEKPIGDPSIIKDNVRDVIQKTNYRKTAGPDNITMEDSDTLGEWGIHRISVLGNLYESPMKIKGSIKVPSIFGHMGRSLNITAMTSKVLISGLGGVSMRSTVENICLDSGNDIKIKAAKAIKLDSEEIILRGLPKSKSTDKYEVYQLCLCSNGALFVGHPGNNCKDGPDICASS</sequence>
<evidence type="ECO:0000256" key="12">
    <source>
        <dbReference type="ARBA" id="ARBA00023212"/>
    </source>
</evidence>
<evidence type="ECO:0000256" key="9">
    <source>
        <dbReference type="ARBA" id="ARBA00023136"/>
    </source>
</evidence>
<keyword evidence="4" id="KW-1003">Cell membrane</keyword>
<accession>A0AAV4I4S6</accession>
<dbReference type="Pfam" id="PF04790">
    <property type="entry name" value="Sarcoglycan_1"/>
    <property type="match status" value="1"/>
</dbReference>
<name>A0AAV4I4S6_9GAST</name>
<evidence type="ECO:0000256" key="3">
    <source>
        <dbReference type="ARBA" id="ARBA00007574"/>
    </source>
</evidence>
<keyword evidence="10" id="KW-1015">Disulfide bond</keyword>
<evidence type="ECO:0000256" key="8">
    <source>
        <dbReference type="ARBA" id="ARBA00022989"/>
    </source>
</evidence>
<keyword evidence="8" id="KW-1133">Transmembrane helix</keyword>
<reference evidence="13 14" key="1">
    <citation type="journal article" date="2021" name="Elife">
        <title>Chloroplast acquisition without the gene transfer in kleptoplastic sea slugs, Plakobranchus ocellatus.</title>
        <authorList>
            <person name="Maeda T."/>
            <person name="Takahashi S."/>
            <person name="Yoshida T."/>
            <person name="Shimamura S."/>
            <person name="Takaki Y."/>
            <person name="Nagai Y."/>
            <person name="Toyoda A."/>
            <person name="Suzuki Y."/>
            <person name="Arimoto A."/>
            <person name="Ishii H."/>
            <person name="Satoh N."/>
            <person name="Nishiyama T."/>
            <person name="Hasebe M."/>
            <person name="Maruyama T."/>
            <person name="Minagawa J."/>
            <person name="Obokata J."/>
            <person name="Shigenobu S."/>
        </authorList>
    </citation>
    <scope>NUCLEOTIDE SEQUENCE [LARGE SCALE GENOMIC DNA]</scope>
</reference>
<protein>
    <submittedName>
        <fullName evidence="13">Zeta-sarcoglycan-like</fullName>
    </submittedName>
</protein>
<keyword evidence="11" id="KW-0325">Glycoprotein</keyword>
<gene>
    <name evidence="13" type="ORF">ElyMa_001163500</name>
</gene>
<evidence type="ECO:0000256" key="10">
    <source>
        <dbReference type="ARBA" id="ARBA00023157"/>
    </source>
</evidence>
<dbReference type="Proteomes" id="UP000762676">
    <property type="component" value="Unassembled WGS sequence"/>
</dbReference>
<evidence type="ECO:0000256" key="6">
    <source>
        <dbReference type="ARBA" id="ARBA00022692"/>
    </source>
</evidence>
<evidence type="ECO:0000256" key="7">
    <source>
        <dbReference type="ARBA" id="ARBA00022968"/>
    </source>
</evidence>
<keyword evidence="12" id="KW-0206">Cytoskeleton</keyword>
<dbReference type="GO" id="GO:0042383">
    <property type="term" value="C:sarcolemma"/>
    <property type="evidence" value="ECO:0007669"/>
    <property type="project" value="UniProtKB-SubCell"/>
</dbReference>
<evidence type="ECO:0000256" key="1">
    <source>
        <dbReference type="ARBA" id="ARBA00004245"/>
    </source>
</evidence>
<evidence type="ECO:0000256" key="5">
    <source>
        <dbReference type="ARBA" id="ARBA00022490"/>
    </source>
</evidence>
<keyword evidence="9" id="KW-0472">Membrane</keyword>
<organism evidence="13 14">
    <name type="scientific">Elysia marginata</name>
    <dbReference type="NCBI Taxonomy" id="1093978"/>
    <lineage>
        <taxon>Eukaryota</taxon>
        <taxon>Metazoa</taxon>
        <taxon>Spiralia</taxon>
        <taxon>Lophotrochozoa</taxon>
        <taxon>Mollusca</taxon>
        <taxon>Gastropoda</taxon>
        <taxon>Heterobranchia</taxon>
        <taxon>Euthyneura</taxon>
        <taxon>Panpulmonata</taxon>
        <taxon>Sacoglossa</taxon>
        <taxon>Placobranchoidea</taxon>
        <taxon>Plakobranchidae</taxon>
        <taxon>Elysia</taxon>
    </lineage>
</organism>
<comment type="caution">
    <text evidence="13">The sequence shown here is derived from an EMBL/GenBank/DDBJ whole genome shotgun (WGS) entry which is preliminary data.</text>
</comment>
<evidence type="ECO:0000256" key="11">
    <source>
        <dbReference type="ARBA" id="ARBA00023180"/>
    </source>
</evidence>
<dbReference type="GO" id="GO:0005856">
    <property type="term" value="C:cytoskeleton"/>
    <property type="evidence" value="ECO:0007669"/>
    <property type="project" value="UniProtKB-SubCell"/>
</dbReference>
<dbReference type="InterPro" id="IPR006875">
    <property type="entry name" value="Sarcoglycan"/>
</dbReference>
<evidence type="ECO:0000256" key="2">
    <source>
        <dbReference type="ARBA" id="ARBA00004274"/>
    </source>
</evidence>
<dbReference type="GO" id="GO:0016012">
    <property type="term" value="C:sarcoglycan complex"/>
    <property type="evidence" value="ECO:0007669"/>
    <property type="project" value="InterPro"/>
</dbReference>
<comment type="subcellular location">
    <subcellularLocation>
        <location evidence="2">Cell membrane</location>
        <location evidence="2">Sarcolemma</location>
        <topology evidence="2">Single-pass type II membrane protein</topology>
    </subcellularLocation>
    <subcellularLocation>
        <location evidence="1">Cytoplasm</location>
        <location evidence="1">Cytoskeleton</location>
    </subcellularLocation>
</comment>